<dbReference type="PANTHER" id="PTHR46310">
    <property type="entry name" value="AMIDASE 1"/>
    <property type="match status" value="1"/>
</dbReference>
<dbReference type="EMBL" id="ML987192">
    <property type="protein sequence ID" value="KAF2252389.1"/>
    <property type="molecule type" value="Genomic_DNA"/>
</dbReference>
<proteinExistence type="predicted"/>
<reference evidence="3" key="1">
    <citation type="journal article" date="2020" name="Stud. Mycol.">
        <title>101 Dothideomycetes genomes: a test case for predicting lifestyles and emergence of pathogens.</title>
        <authorList>
            <person name="Haridas S."/>
            <person name="Albert R."/>
            <person name="Binder M."/>
            <person name="Bloem J."/>
            <person name="Labutti K."/>
            <person name="Salamov A."/>
            <person name="Andreopoulos B."/>
            <person name="Baker S."/>
            <person name="Barry K."/>
            <person name="Bills G."/>
            <person name="Bluhm B."/>
            <person name="Cannon C."/>
            <person name="Castanera R."/>
            <person name="Culley D."/>
            <person name="Daum C."/>
            <person name="Ezra D."/>
            <person name="Gonzalez J."/>
            <person name="Henrissat B."/>
            <person name="Kuo A."/>
            <person name="Liang C."/>
            <person name="Lipzen A."/>
            <person name="Lutzoni F."/>
            <person name="Magnuson J."/>
            <person name="Mondo S."/>
            <person name="Nolan M."/>
            <person name="Ohm R."/>
            <person name="Pangilinan J."/>
            <person name="Park H.-J."/>
            <person name="Ramirez L."/>
            <person name="Alfaro M."/>
            <person name="Sun H."/>
            <person name="Tritt A."/>
            <person name="Yoshinaga Y."/>
            <person name="Zwiers L.-H."/>
            <person name="Turgeon B."/>
            <person name="Goodwin S."/>
            <person name="Spatafora J."/>
            <person name="Crous P."/>
            <person name="Grigoriev I."/>
        </authorList>
    </citation>
    <scope>NUCLEOTIDE SEQUENCE</scope>
    <source>
        <strain evidence="3">CBS 122368</strain>
    </source>
</reference>
<evidence type="ECO:0000259" key="2">
    <source>
        <dbReference type="Pfam" id="PF26053"/>
    </source>
</evidence>
<feature type="domain" description="Amidase" evidence="1">
    <location>
        <begin position="188"/>
        <end position="593"/>
    </location>
</feature>
<protein>
    <submittedName>
        <fullName evidence="3">Amidase signature enzyme</fullName>
    </submittedName>
</protein>
<sequence length="620" mass="69589">MGMETARWTGGELRKLPQEFSLGDEHYLALWPRHFNVHEFTESSLLTVLEFDNTGPVTLDWIRRTIDTFSTDDVFRLEFLRAVLITHSGTSDLNITSDARSYLRKKGAHFIATQVDAGDTQPPDPGPYIYSDQNVHPVWRLYEDTHNAFLHTLIPGDTGEPFKLRTAGSTPQTLTVAVPTRIRSKTRNGSSTGLPLNGWRVAVKDNFQIKNVRMSACNRAYYELYSAATKTATCIERLYSAGGVVVGTTKLASFAATEEPMECIDWQAPWNPRADRYQSPAGSSSGSGAAVAAYSWLDIAVGSDTSGSGRRPGHWNGCFAMRPSHGHLSHDGFLASFPRFDTPTFFGRELEKCKQFAEAWYGRSLPLQTSNGSKPFAIIYASDYMKIIGNQQQLKLIDEFVTDLEDSLGVKHERVSFDEAWESNPPSEANGESLEEYMKDASRDSFFYVDYHNFDPFREDYKQKYGRDAYISPPVRWQWELSSNITKDANLEAMKRLEVYKDWFAGVVMKSKERNALVLIPIEEISPRYRDELPTKHFNPIGVPNLFLSPILEAPELTIPIGEYAFQSKISGRTEKLPIAISMIGMPGQDLALFDVALDTLRKAGRPTHVLAGNTLFPGP</sequence>
<dbReference type="OrthoDB" id="5423360at2759"/>
<dbReference type="AlphaFoldDB" id="A0A6A6IQ46"/>
<dbReference type="InterPro" id="IPR023631">
    <property type="entry name" value="Amidase_dom"/>
</dbReference>
<accession>A0A6A6IQ46</accession>
<dbReference type="Proteomes" id="UP000800094">
    <property type="component" value="Unassembled WGS sequence"/>
</dbReference>
<gene>
    <name evidence="3" type="ORF">BU26DRAFT_539051</name>
</gene>
<dbReference type="Pfam" id="PF26053">
    <property type="entry name" value="DUF8016"/>
    <property type="match status" value="1"/>
</dbReference>
<dbReference type="SUPFAM" id="SSF75304">
    <property type="entry name" value="Amidase signature (AS) enzymes"/>
    <property type="match status" value="1"/>
</dbReference>
<name>A0A6A6IQ46_9PLEO</name>
<evidence type="ECO:0000313" key="3">
    <source>
        <dbReference type="EMBL" id="KAF2252389.1"/>
    </source>
</evidence>
<organism evidence="3 4">
    <name type="scientific">Trematosphaeria pertusa</name>
    <dbReference type="NCBI Taxonomy" id="390896"/>
    <lineage>
        <taxon>Eukaryota</taxon>
        <taxon>Fungi</taxon>
        <taxon>Dikarya</taxon>
        <taxon>Ascomycota</taxon>
        <taxon>Pezizomycotina</taxon>
        <taxon>Dothideomycetes</taxon>
        <taxon>Pleosporomycetidae</taxon>
        <taxon>Pleosporales</taxon>
        <taxon>Massarineae</taxon>
        <taxon>Trematosphaeriaceae</taxon>
        <taxon>Trematosphaeria</taxon>
    </lineage>
</organism>
<evidence type="ECO:0000259" key="1">
    <source>
        <dbReference type="Pfam" id="PF01425"/>
    </source>
</evidence>
<dbReference type="PANTHER" id="PTHR46310:SF7">
    <property type="entry name" value="AMIDASE 1"/>
    <property type="match status" value="1"/>
</dbReference>
<dbReference type="InterPro" id="IPR036928">
    <property type="entry name" value="AS_sf"/>
</dbReference>
<feature type="domain" description="Scytalone dehydratase-like protein Arp1 N-terminal" evidence="2">
    <location>
        <begin position="46"/>
        <end position="129"/>
    </location>
</feature>
<evidence type="ECO:0000313" key="4">
    <source>
        <dbReference type="Proteomes" id="UP000800094"/>
    </source>
</evidence>
<dbReference type="InterPro" id="IPR058329">
    <property type="entry name" value="Arp1_N"/>
</dbReference>
<dbReference type="Pfam" id="PF01425">
    <property type="entry name" value="Amidase"/>
    <property type="match status" value="1"/>
</dbReference>
<dbReference type="RefSeq" id="XP_033687393.1">
    <property type="nucleotide sequence ID" value="XM_033831487.1"/>
</dbReference>
<dbReference type="Gene3D" id="3.90.1300.10">
    <property type="entry name" value="Amidase signature (AS) domain"/>
    <property type="match status" value="1"/>
</dbReference>
<keyword evidence="4" id="KW-1185">Reference proteome</keyword>
<dbReference type="GeneID" id="54584817"/>